<reference evidence="1 2" key="1">
    <citation type="submission" date="2015-04" db="EMBL/GenBank/DDBJ databases">
        <title>Complete genome sequence of Schizopora paradoxa KUC8140, a cosmopolitan wood degrader in East Asia.</title>
        <authorList>
            <consortium name="DOE Joint Genome Institute"/>
            <person name="Min B."/>
            <person name="Park H."/>
            <person name="Jang Y."/>
            <person name="Kim J.-J."/>
            <person name="Kim K.H."/>
            <person name="Pangilinan J."/>
            <person name="Lipzen A."/>
            <person name="Riley R."/>
            <person name="Grigoriev I.V."/>
            <person name="Spatafora J.W."/>
            <person name="Choi I.-G."/>
        </authorList>
    </citation>
    <scope>NUCLEOTIDE SEQUENCE [LARGE SCALE GENOMIC DNA]</scope>
    <source>
        <strain evidence="1 2">KUC8140</strain>
    </source>
</reference>
<keyword evidence="2" id="KW-1185">Reference proteome</keyword>
<dbReference type="InParanoid" id="A0A0H2RCB9"/>
<proteinExistence type="predicted"/>
<gene>
    <name evidence="1" type="ORF">SCHPADRAFT_562536</name>
</gene>
<sequence>MNERLRRSSTRIVNAEFVLCFSSVASPTNKASYQRLSCAGIADDSPRIMGEGTRDEFEIRGCRFAGGLRACSGTATRRDAAKTGVGDCIKVQRRHGHAKNLRSGRSVSSNRIDRRRRLLVRRNDVRGRKEDLSRLLSDAPHPQVLALMSLFRCWLGNSNRIVGRGLALFEFGPFCVHLLCYAYEIRERNQARSGRTASSWQLLRDRDRFEGRVSDSTIVQAASSQD</sequence>
<name>A0A0H2RCB9_9AGAM</name>
<evidence type="ECO:0000313" key="1">
    <source>
        <dbReference type="EMBL" id="KLO09475.1"/>
    </source>
</evidence>
<dbReference type="EMBL" id="KQ086054">
    <property type="protein sequence ID" value="KLO09475.1"/>
    <property type="molecule type" value="Genomic_DNA"/>
</dbReference>
<organism evidence="1 2">
    <name type="scientific">Schizopora paradoxa</name>
    <dbReference type="NCBI Taxonomy" id="27342"/>
    <lineage>
        <taxon>Eukaryota</taxon>
        <taxon>Fungi</taxon>
        <taxon>Dikarya</taxon>
        <taxon>Basidiomycota</taxon>
        <taxon>Agaricomycotina</taxon>
        <taxon>Agaricomycetes</taxon>
        <taxon>Hymenochaetales</taxon>
        <taxon>Schizoporaceae</taxon>
        <taxon>Schizopora</taxon>
    </lineage>
</organism>
<evidence type="ECO:0000313" key="2">
    <source>
        <dbReference type="Proteomes" id="UP000053477"/>
    </source>
</evidence>
<dbReference type="AlphaFoldDB" id="A0A0H2RCB9"/>
<accession>A0A0H2RCB9</accession>
<dbReference type="Proteomes" id="UP000053477">
    <property type="component" value="Unassembled WGS sequence"/>
</dbReference>
<protein>
    <submittedName>
        <fullName evidence="1">Uncharacterized protein</fullName>
    </submittedName>
</protein>